<keyword evidence="2" id="KW-1185">Reference proteome</keyword>
<gene>
    <name evidence="1" type="ORF">G4Y79_05045</name>
</gene>
<accession>A0A7S8IGW2</accession>
<dbReference type="EMBL" id="CP062983">
    <property type="protein sequence ID" value="QPC85122.1"/>
    <property type="molecule type" value="Genomic_DNA"/>
</dbReference>
<dbReference type="KEGG" id="pmet:G4Y79_05045"/>
<dbReference type="Proteomes" id="UP000594468">
    <property type="component" value="Chromosome"/>
</dbReference>
<protein>
    <submittedName>
        <fullName evidence="1">Uncharacterized protein</fullName>
    </submittedName>
</protein>
<reference evidence="1 2" key="1">
    <citation type="submission" date="2020-02" db="EMBL/GenBank/DDBJ databases">
        <authorList>
            <person name="Zheng R.K."/>
            <person name="Sun C.M."/>
        </authorList>
    </citation>
    <scope>NUCLEOTIDE SEQUENCE [LARGE SCALE GENOMIC DNA]</scope>
    <source>
        <strain evidence="2">rifampicinis</strain>
    </source>
</reference>
<name>A0A7S8IGW2_9CHLR</name>
<proteinExistence type="predicted"/>
<dbReference type="AlphaFoldDB" id="A0A7S8IGW2"/>
<evidence type="ECO:0000313" key="2">
    <source>
        <dbReference type="Proteomes" id="UP000594468"/>
    </source>
</evidence>
<organism evidence="1 2">
    <name type="scientific">Phototrophicus methaneseepsis</name>
    <dbReference type="NCBI Taxonomy" id="2710758"/>
    <lineage>
        <taxon>Bacteria</taxon>
        <taxon>Bacillati</taxon>
        <taxon>Chloroflexota</taxon>
        <taxon>Candidatus Thermofontia</taxon>
        <taxon>Phototrophicales</taxon>
        <taxon>Phototrophicaceae</taxon>
        <taxon>Phototrophicus</taxon>
    </lineage>
</organism>
<sequence>MLYQIRLHGHLDKDWQDWFGDVTITSEDDGTTLMICQVLDQAALHGLLRQIRDLGLPLISVNRINSGSAEEPDVTS</sequence>
<evidence type="ECO:0000313" key="1">
    <source>
        <dbReference type="EMBL" id="QPC85122.1"/>
    </source>
</evidence>